<gene>
    <name evidence="2" type="ORF">EDD26_0930</name>
</gene>
<organism evidence="2 3">
    <name type="scientific">Agrococcus jenensis</name>
    <dbReference type="NCBI Taxonomy" id="46353"/>
    <lineage>
        <taxon>Bacteria</taxon>
        <taxon>Bacillati</taxon>
        <taxon>Actinomycetota</taxon>
        <taxon>Actinomycetes</taxon>
        <taxon>Micrococcales</taxon>
        <taxon>Microbacteriaceae</taxon>
        <taxon>Agrococcus</taxon>
    </lineage>
</organism>
<dbReference type="RefSeq" id="WP_123696641.1">
    <property type="nucleotide sequence ID" value="NZ_RKHJ01000001.1"/>
</dbReference>
<keyword evidence="3" id="KW-1185">Reference proteome</keyword>
<dbReference type="AlphaFoldDB" id="A0A3N2ARC9"/>
<sequence>MPHVSTVIGHALGAGFAVLASVRRPHPIHPHGVQLRGSLRRTGCALRTGVPWFDGADAVPVRVLARASRSAGLPAPLPDVIGLAVQVDGDDGRADLELASTGRGWPSRFWLLLHRSPSRAHLGSLFPYRTPTGPVLVAARTRAPADLPMTPEALGERLESEPWRLTLLVARPRGAWHPFAELELMREPGPLDPLLRFDAGRHPLPGTEQYDWARRARQPSYDRVQRDAARR</sequence>
<evidence type="ECO:0000313" key="3">
    <source>
        <dbReference type="Proteomes" id="UP000275456"/>
    </source>
</evidence>
<dbReference type="Proteomes" id="UP000275456">
    <property type="component" value="Unassembled WGS sequence"/>
</dbReference>
<evidence type="ECO:0008006" key="4">
    <source>
        <dbReference type="Google" id="ProtNLM"/>
    </source>
</evidence>
<evidence type="ECO:0000256" key="1">
    <source>
        <dbReference type="SAM" id="MobiDB-lite"/>
    </source>
</evidence>
<proteinExistence type="predicted"/>
<dbReference type="EMBL" id="RKHJ01000001">
    <property type="protein sequence ID" value="ROR65564.1"/>
    <property type="molecule type" value="Genomic_DNA"/>
</dbReference>
<dbReference type="OrthoDB" id="3368165at2"/>
<protein>
    <recommendedName>
        <fullName evidence="4">Phosphodiesterase</fullName>
    </recommendedName>
</protein>
<name>A0A3N2ARC9_9MICO</name>
<accession>A0A3N2ARC9</accession>
<feature type="region of interest" description="Disordered" evidence="1">
    <location>
        <begin position="206"/>
        <end position="231"/>
    </location>
</feature>
<evidence type="ECO:0000313" key="2">
    <source>
        <dbReference type="EMBL" id="ROR65564.1"/>
    </source>
</evidence>
<reference evidence="2 3" key="1">
    <citation type="submission" date="2018-11" db="EMBL/GenBank/DDBJ databases">
        <title>Sequencing the genomes of 1000 actinobacteria strains.</title>
        <authorList>
            <person name="Klenk H.-P."/>
        </authorList>
    </citation>
    <scope>NUCLEOTIDE SEQUENCE [LARGE SCALE GENOMIC DNA]</scope>
    <source>
        <strain evidence="2 3">DSM 9580</strain>
    </source>
</reference>
<comment type="caution">
    <text evidence="2">The sequence shown here is derived from an EMBL/GenBank/DDBJ whole genome shotgun (WGS) entry which is preliminary data.</text>
</comment>